<dbReference type="Proteomes" id="UP000072605">
    <property type="component" value="Unassembled WGS sequence"/>
</dbReference>
<name>A0A0V8GHY7_9BACL</name>
<dbReference type="SUPFAM" id="SSF117143">
    <property type="entry name" value="Flagellar hook protein flgE"/>
    <property type="match status" value="1"/>
</dbReference>
<evidence type="ECO:0000259" key="4">
    <source>
        <dbReference type="Pfam" id="PF06429"/>
    </source>
</evidence>
<dbReference type="EMBL" id="LNQL01000001">
    <property type="protein sequence ID" value="KSU49904.1"/>
    <property type="molecule type" value="Genomic_DNA"/>
</dbReference>
<dbReference type="InterPro" id="IPR020013">
    <property type="entry name" value="Flagellar_FlgE/F/G"/>
</dbReference>
<dbReference type="AlphaFoldDB" id="A0A0V8GHY7"/>
<evidence type="ECO:0000313" key="5">
    <source>
        <dbReference type="EMBL" id="KSU49904.1"/>
    </source>
</evidence>
<dbReference type="InterPro" id="IPR019776">
    <property type="entry name" value="Flagellar_basal_body_rod_CS"/>
</dbReference>
<dbReference type="RefSeq" id="WP_058264534.1">
    <property type="nucleotide sequence ID" value="NZ_FMYN01000001.1"/>
</dbReference>
<dbReference type="EMBL" id="LDQV01000008">
    <property type="protein sequence ID" value="KTR28245.1"/>
    <property type="molecule type" value="Genomic_DNA"/>
</dbReference>
<dbReference type="OrthoDB" id="9800375at2"/>
<keyword evidence="5" id="KW-0282">Flagellum</keyword>
<dbReference type="EMBL" id="JBAWKY010000001">
    <property type="protein sequence ID" value="MEI4462119.1"/>
    <property type="molecule type" value="Genomic_DNA"/>
</dbReference>
<comment type="similarity">
    <text evidence="1 2">Belongs to the flagella basal body rod proteins family.</text>
</comment>
<dbReference type="Proteomes" id="UP000053797">
    <property type="component" value="Unassembled WGS sequence"/>
</dbReference>
<keyword evidence="2" id="KW-0975">Bacterial flagellum</keyword>
<organism evidence="5 8">
    <name type="scientific">Exiguobacterium indicum</name>
    <dbReference type="NCBI Taxonomy" id="296995"/>
    <lineage>
        <taxon>Bacteria</taxon>
        <taxon>Bacillati</taxon>
        <taxon>Bacillota</taxon>
        <taxon>Bacilli</taxon>
        <taxon>Bacillales</taxon>
        <taxon>Bacillales Family XII. Incertae Sedis</taxon>
        <taxon>Exiguobacterium</taxon>
    </lineage>
</organism>
<keyword evidence="10" id="KW-1185">Reference proteome</keyword>
<evidence type="ECO:0000313" key="8">
    <source>
        <dbReference type="Proteomes" id="UP000053797"/>
    </source>
</evidence>
<accession>A0A0V8GHY7</accession>
<dbReference type="Pfam" id="PF00460">
    <property type="entry name" value="Flg_bb_rod"/>
    <property type="match status" value="1"/>
</dbReference>
<dbReference type="InterPro" id="IPR037925">
    <property type="entry name" value="FlgE/F/G-like"/>
</dbReference>
<comment type="subcellular location">
    <subcellularLocation>
        <location evidence="2">Bacterial flagellum basal body</location>
    </subcellularLocation>
</comment>
<feature type="domain" description="Flagellar basal body rod protein N-terminal" evidence="3">
    <location>
        <begin position="5"/>
        <end position="35"/>
    </location>
</feature>
<gene>
    <name evidence="5" type="ORF">AS033_00625</name>
    <name evidence="6" type="ORF">RSA11_02170</name>
    <name evidence="7" type="ORF">SZL87_06695</name>
</gene>
<reference evidence="5 8" key="1">
    <citation type="journal article" date="2015" name="Int. J. Syst. Evol. Microbiol.">
        <title>Exiguobacterium enclense sp. nov., isolated from sediment.</title>
        <authorList>
            <person name="Dastager S.G."/>
            <person name="Mawlankar R."/>
            <person name="Sonalkar V.V."/>
            <person name="Thorat M.N."/>
            <person name="Mual P."/>
            <person name="Verma A."/>
            <person name="Krishnamurthi S."/>
            <person name="Tang S.K."/>
            <person name="Li W.J."/>
        </authorList>
    </citation>
    <scope>NUCLEOTIDE SEQUENCE [LARGE SCALE GENOMIC DNA]</scope>
    <source>
        <strain evidence="5 8">NIO-1109</strain>
    </source>
</reference>
<dbReference type="PANTHER" id="PTHR30435:SF19">
    <property type="entry name" value="FLAGELLAR BASAL-BODY ROD PROTEIN FLGG"/>
    <property type="match status" value="1"/>
</dbReference>
<dbReference type="GO" id="GO:0071978">
    <property type="term" value="P:bacterial-type flagellum-dependent swarming motility"/>
    <property type="evidence" value="ECO:0007669"/>
    <property type="project" value="TreeGrafter"/>
</dbReference>
<dbReference type="Pfam" id="PF06429">
    <property type="entry name" value="Flg_bbr_C"/>
    <property type="match status" value="1"/>
</dbReference>
<evidence type="ECO:0000313" key="9">
    <source>
        <dbReference type="Proteomes" id="UP000072605"/>
    </source>
</evidence>
<feature type="domain" description="Flagellar basal-body/hook protein C-terminal" evidence="4">
    <location>
        <begin position="215"/>
        <end position="257"/>
    </location>
</feature>
<dbReference type="InterPro" id="IPR010930">
    <property type="entry name" value="Flg_bb/hook_C_dom"/>
</dbReference>
<evidence type="ECO:0000313" key="6">
    <source>
        <dbReference type="EMBL" id="KTR28245.1"/>
    </source>
</evidence>
<comment type="caution">
    <text evidence="5">The sequence shown here is derived from an EMBL/GenBank/DDBJ whole genome shotgun (WGS) entry which is preliminary data.</text>
</comment>
<evidence type="ECO:0000259" key="3">
    <source>
        <dbReference type="Pfam" id="PF00460"/>
    </source>
</evidence>
<protein>
    <submittedName>
        <fullName evidence="5">Flagellar basal body rod protein</fullName>
    </submittedName>
    <submittedName>
        <fullName evidence="7">Flagellar hook-basal body protein</fullName>
    </submittedName>
</protein>
<evidence type="ECO:0000256" key="1">
    <source>
        <dbReference type="ARBA" id="ARBA00009677"/>
    </source>
</evidence>
<dbReference type="PANTHER" id="PTHR30435">
    <property type="entry name" value="FLAGELLAR PROTEIN"/>
    <property type="match status" value="1"/>
</dbReference>
<evidence type="ECO:0000313" key="7">
    <source>
        <dbReference type="EMBL" id="MEI4462119.1"/>
    </source>
</evidence>
<sequence length="264" mass="28321">MLRGMYTASGAMQALQRQQEMLSNNLANARTPGFRADQASLRTFPEMMIHQAATNERTGIRPAGNVGTLATGVFMQAATPNFAPGSITETGNATDLQISSIDGVPMFTIFHNTGEGTGIEGETLYTTNGQFAVDGDGILRTTDGDQVLDEDGNFMNVGNDDFKVSPEGVVTRGNGEQVGRLGLVTTNNTEQLERVENGLYRAPEALAQGNVKVDQGVLELGNVAIEQTMAEMNAGLRQFEANQKVIQAYDRTAEKAVSEIGRVR</sequence>
<dbReference type="PROSITE" id="PS00588">
    <property type="entry name" value="FLAGELLA_BB_ROD"/>
    <property type="match status" value="1"/>
</dbReference>
<evidence type="ECO:0000256" key="2">
    <source>
        <dbReference type="RuleBase" id="RU362116"/>
    </source>
</evidence>
<dbReference type="NCBIfam" id="TIGR03506">
    <property type="entry name" value="FlgEFG_subfam"/>
    <property type="match status" value="1"/>
</dbReference>
<reference evidence="6 9" key="2">
    <citation type="journal article" date="2016" name="Front. Microbiol.">
        <title>Genomic Resource of Rice Seed Associated Bacteria.</title>
        <authorList>
            <person name="Midha S."/>
            <person name="Bansal K."/>
            <person name="Sharma S."/>
            <person name="Kumar N."/>
            <person name="Patil P.P."/>
            <person name="Chaudhry V."/>
            <person name="Patil P.B."/>
        </authorList>
    </citation>
    <scope>NUCLEOTIDE SEQUENCE [LARGE SCALE GENOMIC DNA]</scope>
    <source>
        <strain evidence="6 9">RSA11</strain>
    </source>
</reference>
<dbReference type="Proteomes" id="UP001387110">
    <property type="component" value="Unassembled WGS sequence"/>
</dbReference>
<keyword evidence="5" id="KW-0969">Cilium</keyword>
<proteinExistence type="inferred from homology"/>
<dbReference type="InterPro" id="IPR001444">
    <property type="entry name" value="Flag_bb_rod_N"/>
</dbReference>
<keyword evidence="5" id="KW-0966">Cell projection</keyword>
<dbReference type="GO" id="GO:0009425">
    <property type="term" value="C:bacterial-type flagellum basal body"/>
    <property type="evidence" value="ECO:0007669"/>
    <property type="project" value="UniProtKB-SubCell"/>
</dbReference>
<reference evidence="7 10" key="3">
    <citation type="submission" date="2023-12" db="EMBL/GenBank/DDBJ databases">
        <authorList>
            <person name="Easwaran N."/>
            <person name="Lazarus H.P.S."/>
        </authorList>
    </citation>
    <scope>NUCLEOTIDE SEQUENCE [LARGE SCALE GENOMIC DNA]</scope>
    <source>
        <strain evidence="7 10">VIT-2023</strain>
    </source>
</reference>
<evidence type="ECO:0000313" key="10">
    <source>
        <dbReference type="Proteomes" id="UP001387110"/>
    </source>
</evidence>